<feature type="chain" id="PRO_5038895313" evidence="2">
    <location>
        <begin position="19"/>
        <end position="350"/>
    </location>
</feature>
<dbReference type="SUPFAM" id="SSF159774">
    <property type="entry name" value="YerB-like"/>
    <property type="match status" value="1"/>
</dbReference>
<dbReference type="Pfam" id="PF17479">
    <property type="entry name" value="DUF3048_C"/>
    <property type="match status" value="1"/>
</dbReference>
<dbReference type="AlphaFoldDB" id="A0A3A1VJY9"/>
<dbReference type="Proteomes" id="UP000266482">
    <property type="component" value="Unassembled WGS sequence"/>
</dbReference>
<feature type="compositionally biased region" description="Low complexity" evidence="1">
    <location>
        <begin position="20"/>
        <end position="36"/>
    </location>
</feature>
<proteinExistence type="predicted"/>
<dbReference type="Pfam" id="PF11258">
    <property type="entry name" value="DUF3048"/>
    <property type="match status" value="1"/>
</dbReference>
<dbReference type="InterPro" id="IPR023158">
    <property type="entry name" value="YerB-like_sf"/>
</dbReference>
<comment type="caution">
    <text evidence="5">The sequence shown here is derived from an EMBL/GenBank/DDBJ whole genome shotgun (WGS) entry which is preliminary data.</text>
</comment>
<dbReference type="Gene3D" id="3.50.90.10">
    <property type="entry name" value="YerB-like"/>
    <property type="match status" value="1"/>
</dbReference>
<feature type="domain" description="DUF3048" evidence="3">
    <location>
        <begin position="49"/>
        <end position="191"/>
    </location>
</feature>
<evidence type="ECO:0000259" key="4">
    <source>
        <dbReference type="Pfam" id="PF17479"/>
    </source>
</evidence>
<gene>
    <name evidence="5" type="ORF">D3P08_02920</name>
</gene>
<evidence type="ECO:0000259" key="3">
    <source>
        <dbReference type="Pfam" id="PF11258"/>
    </source>
</evidence>
<evidence type="ECO:0000256" key="2">
    <source>
        <dbReference type="SAM" id="SignalP"/>
    </source>
</evidence>
<evidence type="ECO:0000313" key="5">
    <source>
        <dbReference type="EMBL" id="RIX60644.1"/>
    </source>
</evidence>
<dbReference type="EMBL" id="QXQA01000001">
    <property type="protein sequence ID" value="RIX60644.1"/>
    <property type="molecule type" value="Genomic_DNA"/>
</dbReference>
<organism evidence="5 6">
    <name type="scientific">Paenibacillus nanensis</name>
    <dbReference type="NCBI Taxonomy" id="393251"/>
    <lineage>
        <taxon>Bacteria</taxon>
        <taxon>Bacillati</taxon>
        <taxon>Bacillota</taxon>
        <taxon>Bacilli</taxon>
        <taxon>Bacillales</taxon>
        <taxon>Paenibacillaceae</taxon>
        <taxon>Paenibacillus</taxon>
    </lineage>
</organism>
<dbReference type="OrthoDB" id="9779102at2"/>
<feature type="signal peptide" evidence="2">
    <location>
        <begin position="1"/>
        <end position="18"/>
    </location>
</feature>
<keyword evidence="2" id="KW-0732">Signal</keyword>
<evidence type="ECO:0000256" key="1">
    <source>
        <dbReference type="SAM" id="MobiDB-lite"/>
    </source>
</evidence>
<reference evidence="5 6" key="1">
    <citation type="submission" date="2018-09" db="EMBL/GenBank/DDBJ databases">
        <title>Paenibacillus aracenensis nov. sp. isolated from a cave in southern Spain.</title>
        <authorList>
            <person name="Jurado V."/>
            <person name="Gutierrez-Patricio S."/>
            <person name="Gonzalez-Pimentel J.L."/>
            <person name="Miller A.Z."/>
            <person name="Laiz L."/>
            <person name="Saiz-Jimenez C."/>
        </authorList>
    </citation>
    <scope>NUCLEOTIDE SEQUENCE [LARGE SCALE GENOMIC DNA]</scope>
    <source>
        <strain evidence="5 6">DSM 22867</strain>
    </source>
</reference>
<protein>
    <submittedName>
        <fullName evidence="5">DUF3048 domain-containing protein</fullName>
    </submittedName>
</protein>
<dbReference type="InterPro" id="IPR035328">
    <property type="entry name" value="DUF3048_C"/>
</dbReference>
<dbReference type="InterPro" id="IPR021416">
    <property type="entry name" value="DUF3048_N"/>
</dbReference>
<accession>A0A3A1VJY9</accession>
<keyword evidence="6" id="KW-1185">Reference proteome</keyword>
<evidence type="ECO:0000313" key="6">
    <source>
        <dbReference type="Proteomes" id="UP000266482"/>
    </source>
</evidence>
<feature type="region of interest" description="Disordered" evidence="1">
    <location>
        <begin position="18"/>
        <end position="54"/>
    </location>
</feature>
<feature type="domain" description="DUF3048" evidence="4">
    <location>
        <begin position="222"/>
        <end position="330"/>
    </location>
</feature>
<sequence length="350" mass="37850">MLAALILLLAACSGNEKASVEPSEVSESQSPETASPTPEPTPMPYNAPLTGEPRETEAVSRPIAIMINNFSAARPQSGLTNADVVWEVLAEGGITRLVAIFQSTDSIADTVGPIRSNRAYLIDIADSYGAVMVHAGGSPEAYGILQKQGKPYLDEITNAGSYYWRSKDRKAPHNLYSNLEKLRAGAEKKGYKTDVTVPTYPFSEAGTAGGSASAETVTSFDISFLMKDYIVGYSYDEASGLYKRTIDGEPHIDMNNNEQLAAANLVVFEASHRTLDNVGRLGIDLESGGAGYLFQKGKKIDIEWVRSPDGMIRFVKDGQEVSFVPGKTYIHVVPNRPELSQHVTLHGNSN</sequence>
<name>A0A3A1VJY9_9BACL</name>